<dbReference type="Proteomes" id="UP000182888">
    <property type="component" value="Unassembled WGS sequence"/>
</dbReference>
<protein>
    <submittedName>
        <fullName evidence="1">Uncharacterized protein</fullName>
    </submittedName>
</protein>
<accession>A0A0K2VNB1</accession>
<dbReference type="AlphaFoldDB" id="A0A0K2VNB1"/>
<evidence type="ECO:0000313" key="2">
    <source>
        <dbReference type="Proteomes" id="UP000182888"/>
    </source>
</evidence>
<name>A0A0K2VNB1_MESPL</name>
<sequence>MSEPIPKRNIYDEIEERWRLVYTDMHRDPSPRHGFSDLLQEAEIEARAKTTTALQPHLAIFEFGLEFLSYVHVALSSTDGPGPSNEDVRAPWALVGSAVSFGVSIRSLVISGLDTPARALLRTYAETLLLCIAILHDLTLGQAYVAADTDAKIKDFWHSVASPKRLHERIIGIEKKIGLDDETVDGMMKWRRNEYEVLSQSSHLSYLAAALTAVSLKLDDEDIFAPAIFGLASAHSPRTIFYAAATTWHFSRLSNPVLLGKEAAKCAIVLDKENDWHQRMVAARDTLSDMTLKHWPSQPGSLNHSDDYSEV</sequence>
<gene>
    <name evidence="1" type="ORF">MPL1032_10181</name>
</gene>
<dbReference type="EMBL" id="CCND01000001">
    <property type="protein sequence ID" value="CDX49093.1"/>
    <property type="molecule type" value="Genomic_DNA"/>
</dbReference>
<reference evidence="2" key="1">
    <citation type="submission" date="2014-08" db="EMBL/GenBank/DDBJ databases">
        <authorList>
            <person name="Edwards T."/>
        </authorList>
    </citation>
    <scope>NUCLEOTIDE SEQUENCE [LARGE SCALE GENOMIC DNA]</scope>
</reference>
<proteinExistence type="predicted"/>
<organism evidence="1 2">
    <name type="scientific">Mesorhizobium plurifarium</name>
    <dbReference type="NCBI Taxonomy" id="69974"/>
    <lineage>
        <taxon>Bacteria</taxon>
        <taxon>Pseudomonadati</taxon>
        <taxon>Pseudomonadota</taxon>
        <taxon>Alphaproteobacteria</taxon>
        <taxon>Hyphomicrobiales</taxon>
        <taxon>Phyllobacteriaceae</taxon>
        <taxon>Mesorhizobium</taxon>
    </lineage>
</organism>
<evidence type="ECO:0000313" key="1">
    <source>
        <dbReference type="EMBL" id="CDX49093.1"/>
    </source>
</evidence>